<feature type="compositionally biased region" description="Polar residues" evidence="1">
    <location>
        <begin position="169"/>
        <end position="178"/>
    </location>
</feature>
<sequence length="238" mass="27323">MAAKPVKIANLFALLDDQESDDITKIVEGLHKPEAPSSMPKRNEKKEENPKHKGQFYRQDMRAKRIYYNNQGYRGGGGGGGGRGRGKYYYNNNDYQDSLLENRKPLEALKKGGADQVRRVEEFGSMQLIGKKKLQDKKKEFEEKKLEEADDKKEFEEIRKKQHANSSIKTITMDWTNGSRRRYHQQRRNFGRQEGHGDDGGAAATNNNDIKPAQKEKAAKEYRGRFEDHKQFPSLGTA</sequence>
<organism evidence="2 3">
    <name type="scientific">Corchorus capsularis</name>
    <name type="common">Jute</name>
    <dbReference type="NCBI Taxonomy" id="210143"/>
    <lineage>
        <taxon>Eukaryota</taxon>
        <taxon>Viridiplantae</taxon>
        <taxon>Streptophyta</taxon>
        <taxon>Embryophyta</taxon>
        <taxon>Tracheophyta</taxon>
        <taxon>Spermatophyta</taxon>
        <taxon>Magnoliopsida</taxon>
        <taxon>eudicotyledons</taxon>
        <taxon>Gunneridae</taxon>
        <taxon>Pentapetalae</taxon>
        <taxon>rosids</taxon>
        <taxon>malvids</taxon>
        <taxon>Malvales</taxon>
        <taxon>Malvaceae</taxon>
        <taxon>Grewioideae</taxon>
        <taxon>Apeibeae</taxon>
        <taxon>Corchorus</taxon>
    </lineage>
</organism>
<feature type="compositionally biased region" description="Basic residues" evidence="1">
    <location>
        <begin position="179"/>
        <end position="190"/>
    </location>
</feature>
<feature type="region of interest" description="Disordered" evidence="1">
    <location>
        <begin position="132"/>
        <end position="152"/>
    </location>
</feature>
<dbReference type="STRING" id="210143.A0A1R3G8E2"/>
<dbReference type="Gramene" id="OMO54317">
    <property type="protein sequence ID" value="OMO54317"/>
    <property type="gene ID" value="CCACVL1_27893"/>
</dbReference>
<dbReference type="Proteomes" id="UP000188268">
    <property type="component" value="Unassembled WGS sequence"/>
</dbReference>
<dbReference type="EMBL" id="AWWV01014993">
    <property type="protein sequence ID" value="OMO54317.1"/>
    <property type="molecule type" value="Genomic_DNA"/>
</dbReference>
<feature type="compositionally biased region" description="Basic and acidic residues" evidence="1">
    <location>
        <begin position="137"/>
        <end position="152"/>
    </location>
</feature>
<evidence type="ECO:0000256" key="1">
    <source>
        <dbReference type="SAM" id="MobiDB-lite"/>
    </source>
</evidence>
<keyword evidence="3" id="KW-1185">Reference proteome</keyword>
<feature type="region of interest" description="Disordered" evidence="1">
    <location>
        <begin position="169"/>
        <end position="238"/>
    </location>
</feature>
<feature type="compositionally biased region" description="Basic and acidic residues" evidence="1">
    <location>
        <begin position="41"/>
        <end position="51"/>
    </location>
</feature>
<proteinExistence type="predicted"/>
<evidence type="ECO:0000313" key="3">
    <source>
        <dbReference type="Proteomes" id="UP000188268"/>
    </source>
</evidence>
<dbReference type="AlphaFoldDB" id="A0A1R3G8E2"/>
<accession>A0A1R3G8E2</accession>
<gene>
    <name evidence="2" type="ORF">CCACVL1_27893</name>
</gene>
<protein>
    <submittedName>
        <fullName evidence="2">Uncharacterized protein</fullName>
    </submittedName>
</protein>
<evidence type="ECO:0000313" key="2">
    <source>
        <dbReference type="EMBL" id="OMO54317.1"/>
    </source>
</evidence>
<dbReference type="OrthoDB" id="10654079at2759"/>
<name>A0A1R3G8E2_COCAP</name>
<feature type="compositionally biased region" description="Basic and acidic residues" evidence="1">
    <location>
        <begin position="212"/>
        <end position="231"/>
    </location>
</feature>
<feature type="region of interest" description="Disordered" evidence="1">
    <location>
        <begin position="29"/>
        <end position="55"/>
    </location>
</feature>
<reference evidence="2 3" key="1">
    <citation type="submission" date="2013-09" db="EMBL/GenBank/DDBJ databases">
        <title>Corchorus capsularis genome sequencing.</title>
        <authorList>
            <person name="Alam M."/>
            <person name="Haque M.S."/>
            <person name="Islam M.S."/>
            <person name="Emdad E.M."/>
            <person name="Islam M.M."/>
            <person name="Ahmed B."/>
            <person name="Halim A."/>
            <person name="Hossen Q.M.M."/>
            <person name="Hossain M.Z."/>
            <person name="Ahmed R."/>
            <person name="Khan M.M."/>
            <person name="Islam R."/>
            <person name="Rashid M.M."/>
            <person name="Khan S.A."/>
            <person name="Rahman M.S."/>
            <person name="Alam M."/>
        </authorList>
    </citation>
    <scope>NUCLEOTIDE SEQUENCE [LARGE SCALE GENOMIC DNA]</scope>
    <source>
        <strain evidence="3">cv. CVL-1</strain>
        <tissue evidence="2">Whole seedling</tissue>
    </source>
</reference>
<comment type="caution">
    <text evidence="2">The sequence shown here is derived from an EMBL/GenBank/DDBJ whole genome shotgun (WGS) entry which is preliminary data.</text>
</comment>